<dbReference type="InterPro" id="IPR050074">
    <property type="entry name" value="DHO_dehydrogenase"/>
</dbReference>
<comment type="subcellular location">
    <subcellularLocation>
        <location evidence="11">Cell membrane</location>
        <topology evidence="11">Peripheral membrane protein</topology>
    </subcellularLocation>
    <subcellularLocation>
        <location evidence="2">Membrane</location>
    </subcellularLocation>
</comment>
<dbReference type="PANTHER" id="PTHR48109">
    <property type="entry name" value="DIHYDROOROTATE DEHYDROGENASE (QUINONE), MITOCHONDRIAL-RELATED"/>
    <property type="match status" value="1"/>
</dbReference>
<dbReference type="EC" id="1.3.5.2" evidence="11"/>
<evidence type="ECO:0000256" key="9">
    <source>
        <dbReference type="ARBA" id="ARBA00023136"/>
    </source>
</evidence>
<dbReference type="GO" id="GO:0106430">
    <property type="term" value="F:dihydroorotate dehydrogenase (quinone) activity"/>
    <property type="evidence" value="ECO:0007669"/>
    <property type="project" value="UniProtKB-EC"/>
</dbReference>
<dbReference type="InterPro" id="IPR005719">
    <property type="entry name" value="Dihydroorotate_DH_2"/>
</dbReference>
<dbReference type="SUPFAM" id="SSF51395">
    <property type="entry name" value="FMN-linked oxidoreductases"/>
    <property type="match status" value="1"/>
</dbReference>
<evidence type="ECO:0000256" key="8">
    <source>
        <dbReference type="ARBA" id="ARBA00023002"/>
    </source>
</evidence>
<dbReference type="GO" id="GO:0044205">
    <property type="term" value="P:'de novo' UMP biosynthetic process"/>
    <property type="evidence" value="ECO:0007669"/>
    <property type="project" value="UniProtKB-UniRule"/>
</dbReference>
<dbReference type="HAMAP" id="MF_00225">
    <property type="entry name" value="DHO_dh_type2"/>
    <property type="match status" value="1"/>
</dbReference>
<dbReference type="GO" id="GO:0005886">
    <property type="term" value="C:plasma membrane"/>
    <property type="evidence" value="ECO:0007669"/>
    <property type="project" value="UniProtKB-SubCell"/>
</dbReference>
<dbReference type="PROSITE" id="PS00911">
    <property type="entry name" value="DHODEHASE_1"/>
    <property type="match status" value="1"/>
</dbReference>
<dbReference type="PANTHER" id="PTHR48109:SF4">
    <property type="entry name" value="DIHYDROOROTATE DEHYDROGENASE (QUINONE), MITOCHONDRIAL"/>
    <property type="match status" value="1"/>
</dbReference>
<evidence type="ECO:0000313" key="13">
    <source>
        <dbReference type="EMBL" id="MDS3862469.1"/>
    </source>
</evidence>
<feature type="binding site" evidence="11">
    <location>
        <position position="80"/>
    </location>
    <ligand>
        <name>substrate</name>
    </ligand>
</feature>
<dbReference type="EMBL" id="JAVMIP010000031">
    <property type="protein sequence ID" value="MDS3862469.1"/>
    <property type="molecule type" value="Genomic_DNA"/>
</dbReference>
<dbReference type="NCBIfam" id="NF003651">
    <property type="entry name" value="PRK05286.2-4"/>
    <property type="match status" value="1"/>
</dbReference>
<comment type="function">
    <text evidence="1 11">Catalyzes the conversion of dihydroorotate to orotate with quinone as electron acceptor.</text>
</comment>
<dbReference type="InterPro" id="IPR013785">
    <property type="entry name" value="Aldolase_TIM"/>
</dbReference>
<organism evidence="13 14">
    <name type="scientific">Pseudocalidococcus azoricus BACA0444</name>
    <dbReference type="NCBI Taxonomy" id="2918990"/>
    <lineage>
        <taxon>Bacteria</taxon>
        <taxon>Bacillati</taxon>
        <taxon>Cyanobacteriota</taxon>
        <taxon>Cyanophyceae</taxon>
        <taxon>Acaryochloridales</taxon>
        <taxon>Thermosynechococcaceae</taxon>
        <taxon>Pseudocalidococcus</taxon>
        <taxon>Pseudocalidococcus azoricus</taxon>
    </lineage>
</organism>
<evidence type="ECO:0000256" key="7">
    <source>
        <dbReference type="ARBA" id="ARBA00022975"/>
    </source>
</evidence>
<evidence type="ECO:0000259" key="12">
    <source>
        <dbReference type="Pfam" id="PF01180"/>
    </source>
</evidence>
<dbReference type="NCBIfam" id="NF003652">
    <property type="entry name" value="PRK05286.2-5"/>
    <property type="match status" value="1"/>
</dbReference>
<keyword evidence="8 11" id="KW-0560">Oxidoreductase</keyword>
<proteinExistence type="inferred from homology"/>
<dbReference type="CDD" id="cd04738">
    <property type="entry name" value="DHOD_2_like"/>
    <property type="match status" value="1"/>
</dbReference>
<evidence type="ECO:0000256" key="1">
    <source>
        <dbReference type="ARBA" id="ARBA00003125"/>
    </source>
</evidence>
<evidence type="ECO:0000256" key="3">
    <source>
        <dbReference type="ARBA" id="ARBA00005161"/>
    </source>
</evidence>
<dbReference type="Pfam" id="PF01180">
    <property type="entry name" value="DHO_dh"/>
    <property type="match status" value="1"/>
</dbReference>
<reference evidence="14" key="1">
    <citation type="submission" date="2023-07" db="EMBL/GenBank/DDBJ databases">
        <authorList>
            <person name="Luz R."/>
            <person name="Cordeiro R."/>
            <person name="Fonseca A."/>
            <person name="Goncalves V."/>
        </authorList>
    </citation>
    <scope>NUCLEOTIDE SEQUENCE [LARGE SCALE GENOMIC DNA]</scope>
    <source>
        <strain evidence="14">BACA0444</strain>
    </source>
</reference>
<dbReference type="GO" id="GO:0005737">
    <property type="term" value="C:cytoplasm"/>
    <property type="evidence" value="ECO:0007669"/>
    <property type="project" value="InterPro"/>
</dbReference>
<dbReference type="AlphaFoldDB" id="A0AAE4JZS0"/>
<evidence type="ECO:0000256" key="4">
    <source>
        <dbReference type="ARBA" id="ARBA00005359"/>
    </source>
</evidence>
<keyword evidence="6 11" id="KW-0288">FMN</keyword>
<keyword evidence="7 11" id="KW-0665">Pyrimidine biosynthesis</keyword>
<comment type="pathway">
    <text evidence="3 11">Pyrimidine metabolism; UMP biosynthesis via de novo pathway; orotate from (S)-dihydroorotate (quinone route): step 1/1.</text>
</comment>
<evidence type="ECO:0000256" key="2">
    <source>
        <dbReference type="ARBA" id="ARBA00004370"/>
    </source>
</evidence>
<comment type="subunit">
    <text evidence="11">Monomer.</text>
</comment>
<accession>A0AAE4JZS0</accession>
<comment type="catalytic activity">
    <reaction evidence="10 11">
        <text>(S)-dihydroorotate + a quinone = orotate + a quinol</text>
        <dbReference type="Rhea" id="RHEA:30187"/>
        <dbReference type="ChEBI" id="CHEBI:24646"/>
        <dbReference type="ChEBI" id="CHEBI:30839"/>
        <dbReference type="ChEBI" id="CHEBI:30864"/>
        <dbReference type="ChEBI" id="CHEBI:132124"/>
        <dbReference type="EC" id="1.3.5.2"/>
    </reaction>
</comment>
<comment type="caution">
    <text evidence="13">The sequence shown here is derived from an EMBL/GenBank/DDBJ whole genome shotgun (WGS) entry which is preliminary data.</text>
</comment>
<dbReference type="Gene3D" id="3.20.20.70">
    <property type="entry name" value="Aldolase class I"/>
    <property type="match status" value="1"/>
</dbReference>
<keyword evidence="5 11" id="KW-0285">Flavoprotein</keyword>
<dbReference type="InterPro" id="IPR005720">
    <property type="entry name" value="Dihydroorotate_DH_cat"/>
</dbReference>
<dbReference type="InterPro" id="IPR001295">
    <property type="entry name" value="Dihydroorotate_DH_CS"/>
</dbReference>
<evidence type="ECO:0000256" key="5">
    <source>
        <dbReference type="ARBA" id="ARBA00022630"/>
    </source>
</evidence>
<feature type="binding site" evidence="11">
    <location>
        <position position="157"/>
    </location>
    <ligand>
        <name>FMN</name>
        <dbReference type="ChEBI" id="CHEBI:58210"/>
    </ligand>
</feature>
<dbReference type="Proteomes" id="UP001268256">
    <property type="component" value="Unassembled WGS sequence"/>
</dbReference>
<evidence type="ECO:0000313" key="14">
    <source>
        <dbReference type="Proteomes" id="UP001268256"/>
    </source>
</evidence>
<feature type="binding site" evidence="11">
    <location>
        <position position="190"/>
    </location>
    <ligand>
        <name>FMN</name>
        <dbReference type="ChEBI" id="CHEBI:58210"/>
    </ligand>
</feature>
<keyword evidence="14" id="KW-1185">Reference proteome</keyword>
<feature type="binding site" evidence="11">
    <location>
        <position position="228"/>
    </location>
    <ligand>
        <name>FMN</name>
        <dbReference type="ChEBI" id="CHEBI:58210"/>
    </ligand>
</feature>
<feature type="binding site" evidence="11">
    <location>
        <position position="256"/>
    </location>
    <ligand>
        <name>FMN</name>
        <dbReference type="ChEBI" id="CHEBI:58210"/>
    </ligand>
</feature>
<evidence type="ECO:0000256" key="11">
    <source>
        <dbReference type="HAMAP-Rule" id="MF_00225"/>
    </source>
</evidence>
<feature type="binding site" evidence="11">
    <location>
        <position position="195"/>
    </location>
    <ligand>
        <name>substrate</name>
    </ligand>
</feature>
<dbReference type="GO" id="GO:0006207">
    <property type="term" value="P:'de novo' pyrimidine nucleobase biosynthetic process"/>
    <property type="evidence" value="ECO:0007669"/>
    <property type="project" value="UniProtKB-UniRule"/>
</dbReference>
<feature type="active site" description="Nucleophile" evidence="11">
    <location>
        <position position="193"/>
    </location>
</feature>
<protein>
    <recommendedName>
        <fullName evidence="11">Dihydroorotate dehydrogenase (quinone)</fullName>
        <ecNumber evidence="11">1.3.5.2</ecNumber>
    </recommendedName>
    <alternativeName>
        <fullName evidence="11">DHOdehase</fullName>
        <shortName evidence="11">DHOD</shortName>
        <shortName evidence="11">DHODase</shortName>
    </alternativeName>
    <alternativeName>
        <fullName evidence="11">Dihydroorotate oxidase</fullName>
    </alternativeName>
</protein>
<dbReference type="NCBIfam" id="TIGR01036">
    <property type="entry name" value="pyrD_sub2"/>
    <property type="match status" value="1"/>
</dbReference>
<feature type="binding site" evidence="11">
    <location>
        <position position="190"/>
    </location>
    <ligand>
        <name>substrate</name>
    </ligand>
</feature>
<feature type="binding site" evidence="11">
    <location>
        <begin position="257"/>
        <end position="258"/>
    </location>
    <ligand>
        <name>substrate</name>
    </ligand>
</feature>
<feature type="binding site" evidence="11">
    <location>
        <begin position="336"/>
        <end position="337"/>
    </location>
    <ligand>
        <name>FMN</name>
        <dbReference type="ChEBI" id="CHEBI:58210"/>
    </ligand>
</feature>
<feature type="domain" description="Dihydroorotate dehydrogenase catalytic" evidence="12">
    <location>
        <begin position="59"/>
        <end position="358"/>
    </location>
</feature>
<dbReference type="RefSeq" id="WP_322879674.1">
    <property type="nucleotide sequence ID" value="NZ_JAVMIP010000031.1"/>
</dbReference>
<feature type="binding site" evidence="11">
    <location>
        <begin position="76"/>
        <end position="80"/>
    </location>
    <ligand>
        <name>FMN</name>
        <dbReference type="ChEBI" id="CHEBI:58210"/>
    </ligand>
</feature>
<comment type="similarity">
    <text evidence="4 11">Belongs to the dihydroorotate dehydrogenase family. Type 2 subfamily.</text>
</comment>
<keyword evidence="9 11" id="KW-0472">Membrane</keyword>
<gene>
    <name evidence="11" type="primary">pyrD</name>
    <name evidence="13" type="ORF">RIF25_16860</name>
</gene>
<name>A0AAE4JZS0_9CYAN</name>
<feature type="binding site" evidence="11">
    <location>
        <position position="286"/>
    </location>
    <ligand>
        <name>FMN</name>
        <dbReference type="ChEBI" id="CHEBI:58210"/>
    </ligand>
</feature>
<comment type="cofactor">
    <cofactor evidence="11">
        <name>FMN</name>
        <dbReference type="ChEBI" id="CHEBI:58210"/>
    </cofactor>
    <text evidence="11">Binds 1 FMN per subunit.</text>
</comment>
<feature type="binding site" evidence="11">
    <location>
        <position position="100"/>
    </location>
    <ligand>
        <name>FMN</name>
        <dbReference type="ChEBI" id="CHEBI:58210"/>
    </ligand>
</feature>
<feature type="binding site" evidence="11">
    <location>
        <position position="315"/>
    </location>
    <ligand>
        <name>FMN</name>
        <dbReference type="ChEBI" id="CHEBI:58210"/>
    </ligand>
</feature>
<evidence type="ECO:0000256" key="6">
    <source>
        <dbReference type="ARBA" id="ARBA00022643"/>
    </source>
</evidence>
<keyword evidence="11" id="KW-1003">Cell membrane</keyword>
<sequence length="377" mass="41046">MNLYTNILRPLVFSGLRADPEAVHQQLVRACGQIEAWGEKGQWLRRLCGSQYQYCAPQLSQNLWGLSFPNPLGLAPGFDKDGLASSFWQELGFGFVEVGTVTWQAQGGNPKPRLFRLPADLAGLNRMGFNNLGAEVMAQTLAQSAERGLRAIPLGINLGKSKVTPLEQAVEDYVQSFQGLQPWGDYFVVNVSSPNTPGLRTLQSRSQLEPILAELQAINSLHKPLLIKVAPDLAWDELDEILELAQAYQLAGIIATNTTLSRHGLKTQVLPPTQEPVETAAGGISGAPLRQKSTEMIRYIYRHTGGTLPIIGVGGVFNAAQAWEKICAGASLIQVYTGWVYEGPGMVKAILQGLEQYLGDQAWADVIGKDAKELPKS</sequence>
<dbReference type="PROSITE" id="PS00912">
    <property type="entry name" value="DHODEHASE_2"/>
    <property type="match status" value="1"/>
</dbReference>
<feature type="binding site" evidence="11">
    <location>
        <begin position="125"/>
        <end position="129"/>
    </location>
    <ligand>
        <name>substrate</name>
    </ligand>
</feature>
<evidence type="ECO:0000256" key="10">
    <source>
        <dbReference type="ARBA" id="ARBA00048639"/>
    </source>
</evidence>